<accession>A0AAE3NEP4</accession>
<proteinExistence type="predicted"/>
<name>A0AAE3NEP4_RALSL</name>
<dbReference type="EMBL" id="JAIVEX010000001">
    <property type="protein sequence ID" value="MDB0520396.1"/>
    <property type="molecule type" value="Genomic_DNA"/>
</dbReference>
<organism evidence="2 3">
    <name type="scientific">Ralstonia solanacearum</name>
    <name type="common">Pseudomonas solanacearum</name>
    <dbReference type="NCBI Taxonomy" id="305"/>
    <lineage>
        <taxon>Bacteria</taxon>
        <taxon>Pseudomonadati</taxon>
        <taxon>Pseudomonadota</taxon>
        <taxon>Betaproteobacteria</taxon>
        <taxon>Burkholderiales</taxon>
        <taxon>Burkholderiaceae</taxon>
        <taxon>Ralstonia</taxon>
        <taxon>Ralstonia solanacearum species complex</taxon>
    </lineage>
</organism>
<sequence>MNMQQLPHAFHRVGRAVLVAGGLLAIGLSASNHAVAQATVVPDGYVYRDHIVVNESGHCVSIDFKLQSGSTETRQFTDDSVVVLEAKKLGVHYKKASVTFYKSPTQCTGEKLKPVVPDVDVSHKFIVFSTDDAS</sequence>
<gene>
    <name evidence="2" type="ORF">LBW55_02040</name>
</gene>
<feature type="signal peptide" evidence="1">
    <location>
        <begin position="1"/>
        <end position="34"/>
    </location>
</feature>
<protein>
    <submittedName>
        <fullName evidence="2">Uncharacterized protein</fullName>
    </submittedName>
</protein>
<evidence type="ECO:0000256" key="1">
    <source>
        <dbReference type="SAM" id="SignalP"/>
    </source>
</evidence>
<keyword evidence="1" id="KW-0732">Signal</keyword>
<evidence type="ECO:0000313" key="3">
    <source>
        <dbReference type="Proteomes" id="UP001143674"/>
    </source>
</evidence>
<feature type="chain" id="PRO_5042107820" evidence="1">
    <location>
        <begin position="35"/>
        <end position="134"/>
    </location>
</feature>
<reference evidence="2" key="1">
    <citation type="submission" date="2021-09" db="EMBL/GenBank/DDBJ databases">
        <title>Genomic analysis of Ralstonia spp.</title>
        <authorList>
            <person name="Aburjaile F."/>
            <person name="Ariute J.C."/>
            <person name="Pais A.K.L."/>
            <person name="Albuquerque G.M.R."/>
            <person name="Silva A.M.F."/>
            <person name="Brenig B."/>
            <person name="Azevedo V."/>
            <person name="Matiuzzi M."/>
            <person name="Ramos R."/>
            <person name="Goes-Neto A."/>
            <person name="Soares S."/>
            <person name="Iseppon A.M.B."/>
            <person name="Souza E."/>
            <person name="Gama M."/>
        </authorList>
    </citation>
    <scope>NUCLEOTIDE SEQUENCE</scope>
    <source>
        <strain evidence="2">B4</strain>
    </source>
</reference>
<evidence type="ECO:0000313" key="2">
    <source>
        <dbReference type="EMBL" id="MDB0520396.1"/>
    </source>
</evidence>
<dbReference type="RefSeq" id="WP_231654699.1">
    <property type="nucleotide sequence ID" value="NZ_JABZEH010000002.1"/>
</dbReference>
<dbReference type="AlphaFoldDB" id="A0AAE3NEP4"/>
<dbReference type="Proteomes" id="UP001143674">
    <property type="component" value="Unassembled WGS sequence"/>
</dbReference>
<comment type="caution">
    <text evidence="2">The sequence shown here is derived from an EMBL/GenBank/DDBJ whole genome shotgun (WGS) entry which is preliminary data.</text>
</comment>